<evidence type="ECO:0000313" key="1">
    <source>
        <dbReference type="EMBL" id="GJE85357.1"/>
    </source>
</evidence>
<keyword evidence="2" id="KW-1185">Reference proteome</keyword>
<evidence type="ECO:0000313" key="2">
    <source>
        <dbReference type="Proteomes" id="UP000703269"/>
    </source>
</evidence>
<dbReference type="AlphaFoldDB" id="A0A9P3FY52"/>
<organism evidence="1 2">
    <name type="scientific">Phanerochaete sordida</name>
    <dbReference type="NCBI Taxonomy" id="48140"/>
    <lineage>
        <taxon>Eukaryota</taxon>
        <taxon>Fungi</taxon>
        <taxon>Dikarya</taxon>
        <taxon>Basidiomycota</taxon>
        <taxon>Agaricomycotina</taxon>
        <taxon>Agaricomycetes</taxon>
        <taxon>Polyporales</taxon>
        <taxon>Phanerochaetaceae</taxon>
        <taxon>Phanerochaete</taxon>
    </lineage>
</organism>
<dbReference type="Proteomes" id="UP000703269">
    <property type="component" value="Unassembled WGS sequence"/>
</dbReference>
<protein>
    <submittedName>
        <fullName evidence="1">Uncharacterized protein</fullName>
    </submittedName>
</protein>
<accession>A0A9P3FY52</accession>
<reference evidence="1 2" key="1">
    <citation type="submission" date="2021-08" db="EMBL/GenBank/DDBJ databases">
        <title>Draft Genome Sequence of Phanerochaete sordida strain YK-624.</title>
        <authorList>
            <person name="Mori T."/>
            <person name="Dohra H."/>
            <person name="Suzuki T."/>
            <person name="Kawagishi H."/>
            <person name="Hirai H."/>
        </authorList>
    </citation>
    <scope>NUCLEOTIDE SEQUENCE [LARGE SCALE GENOMIC DNA]</scope>
    <source>
        <strain evidence="1 2">YK-624</strain>
    </source>
</reference>
<comment type="caution">
    <text evidence="1">The sequence shown here is derived from an EMBL/GenBank/DDBJ whole genome shotgun (WGS) entry which is preliminary data.</text>
</comment>
<gene>
    <name evidence="1" type="ORF">PsYK624_014360</name>
</gene>
<proteinExistence type="predicted"/>
<name>A0A9P3FY52_9APHY</name>
<sequence length="78" mass="8819">MAASVNHPRYFPEVPVCGVWTPFIPDFRRKYTMRIRDTGFAHPPRPPCARPDVGQDLAAVEGGTEEQLLRYSLYVSSP</sequence>
<dbReference type="EMBL" id="BPQB01000002">
    <property type="protein sequence ID" value="GJE85357.1"/>
    <property type="molecule type" value="Genomic_DNA"/>
</dbReference>